<organism evidence="1">
    <name type="scientific">marine sediment metagenome</name>
    <dbReference type="NCBI Taxonomy" id="412755"/>
    <lineage>
        <taxon>unclassified sequences</taxon>
        <taxon>metagenomes</taxon>
        <taxon>ecological metagenomes</taxon>
    </lineage>
</organism>
<accession>X1A6R5</accession>
<name>X1A6R5_9ZZZZ</name>
<comment type="caution">
    <text evidence="1">The sequence shown here is derived from an EMBL/GenBank/DDBJ whole genome shotgun (WGS) entry which is preliminary data.</text>
</comment>
<gene>
    <name evidence="1" type="ORF">S01H4_21126</name>
</gene>
<protein>
    <submittedName>
        <fullName evidence="1">Uncharacterized protein</fullName>
    </submittedName>
</protein>
<evidence type="ECO:0000313" key="1">
    <source>
        <dbReference type="EMBL" id="GAG77850.1"/>
    </source>
</evidence>
<reference evidence="1" key="1">
    <citation type="journal article" date="2014" name="Front. Microbiol.">
        <title>High frequency of phylogenetically diverse reductive dehalogenase-homologous genes in deep subseafloor sedimentary metagenomes.</title>
        <authorList>
            <person name="Kawai M."/>
            <person name="Futagami T."/>
            <person name="Toyoda A."/>
            <person name="Takaki Y."/>
            <person name="Nishi S."/>
            <person name="Hori S."/>
            <person name="Arai W."/>
            <person name="Tsubouchi T."/>
            <person name="Morono Y."/>
            <person name="Uchiyama I."/>
            <person name="Ito T."/>
            <person name="Fujiyama A."/>
            <person name="Inagaki F."/>
            <person name="Takami H."/>
        </authorList>
    </citation>
    <scope>NUCLEOTIDE SEQUENCE</scope>
    <source>
        <strain evidence="1">Expedition CK06-06</strain>
    </source>
</reference>
<dbReference type="AlphaFoldDB" id="X1A6R5"/>
<feature type="non-terminal residue" evidence="1">
    <location>
        <position position="1"/>
    </location>
</feature>
<dbReference type="EMBL" id="BART01009551">
    <property type="protein sequence ID" value="GAG77850.1"/>
    <property type="molecule type" value="Genomic_DNA"/>
</dbReference>
<sequence length="62" mass="7403">GDNGDRLVLIKYAISENYNFVNGNIKIIRNEFRSPSWDGDTDSTLILKYKCFSWLFLCYRYR</sequence>
<proteinExistence type="predicted"/>